<accession>A0A9D2HLI3</accession>
<dbReference type="Gene3D" id="3.30.230.30">
    <property type="entry name" value="Impact, N-terminal domain"/>
    <property type="match status" value="1"/>
</dbReference>
<dbReference type="InterPro" id="IPR023582">
    <property type="entry name" value="Impact"/>
</dbReference>
<gene>
    <name evidence="4" type="ORF">H9784_02090</name>
</gene>
<dbReference type="InterPro" id="IPR020568">
    <property type="entry name" value="Ribosomal_Su5_D2-typ_SF"/>
</dbReference>
<evidence type="ECO:0000259" key="3">
    <source>
        <dbReference type="Pfam" id="PF09186"/>
    </source>
</evidence>
<dbReference type="InterPro" id="IPR035647">
    <property type="entry name" value="EFG_III/V"/>
</dbReference>
<dbReference type="SUPFAM" id="SSF54980">
    <property type="entry name" value="EF-G C-terminal domain-like"/>
    <property type="match status" value="1"/>
</dbReference>
<dbReference type="PROSITE" id="PS00910">
    <property type="entry name" value="UPF0029"/>
    <property type="match status" value="1"/>
</dbReference>
<comment type="similarity">
    <text evidence="1">Belongs to the IMPACT family.</text>
</comment>
<dbReference type="EMBL" id="DWZD01000015">
    <property type="protein sequence ID" value="HJA78352.1"/>
    <property type="molecule type" value="Genomic_DNA"/>
</dbReference>
<dbReference type="Proteomes" id="UP000823821">
    <property type="component" value="Unassembled WGS sequence"/>
</dbReference>
<dbReference type="PANTHER" id="PTHR16301:SF20">
    <property type="entry name" value="IMPACT FAMILY MEMBER YIGZ"/>
    <property type="match status" value="1"/>
</dbReference>
<dbReference type="GO" id="GO:0006446">
    <property type="term" value="P:regulation of translational initiation"/>
    <property type="evidence" value="ECO:0007669"/>
    <property type="project" value="TreeGrafter"/>
</dbReference>
<dbReference type="NCBIfam" id="TIGR00257">
    <property type="entry name" value="IMPACT_YIGZ"/>
    <property type="match status" value="1"/>
</dbReference>
<proteinExistence type="inferred from homology"/>
<evidence type="ECO:0000313" key="5">
    <source>
        <dbReference type="Proteomes" id="UP000823821"/>
    </source>
</evidence>
<evidence type="ECO:0000256" key="1">
    <source>
        <dbReference type="ARBA" id="ARBA00007665"/>
    </source>
</evidence>
<dbReference type="AlphaFoldDB" id="A0A9D2HLI3"/>
<name>A0A9D2HLI3_9BACT</name>
<evidence type="ECO:0000313" key="4">
    <source>
        <dbReference type="EMBL" id="HJA78352.1"/>
    </source>
</evidence>
<dbReference type="PANTHER" id="PTHR16301">
    <property type="entry name" value="IMPACT-RELATED"/>
    <property type="match status" value="1"/>
</dbReference>
<dbReference type="SUPFAM" id="SSF54211">
    <property type="entry name" value="Ribosomal protein S5 domain 2-like"/>
    <property type="match status" value="1"/>
</dbReference>
<reference evidence="4" key="1">
    <citation type="journal article" date="2021" name="PeerJ">
        <title>Extensive microbial diversity within the chicken gut microbiome revealed by metagenomics and culture.</title>
        <authorList>
            <person name="Gilroy R."/>
            <person name="Ravi A."/>
            <person name="Getino M."/>
            <person name="Pursley I."/>
            <person name="Horton D.L."/>
            <person name="Alikhan N.F."/>
            <person name="Baker D."/>
            <person name="Gharbi K."/>
            <person name="Hall N."/>
            <person name="Watson M."/>
            <person name="Adriaenssens E.M."/>
            <person name="Foster-Nyarko E."/>
            <person name="Jarju S."/>
            <person name="Secka A."/>
            <person name="Antonio M."/>
            <person name="Oren A."/>
            <person name="Chaudhuri R.R."/>
            <person name="La Ragione R."/>
            <person name="Hildebrand F."/>
            <person name="Pallen M.J."/>
        </authorList>
    </citation>
    <scope>NUCLEOTIDE SEQUENCE</scope>
    <source>
        <strain evidence="4">5032</strain>
    </source>
</reference>
<dbReference type="InterPro" id="IPR020569">
    <property type="entry name" value="UPF0029_Impact_CS"/>
</dbReference>
<sequence>MQRYPVPAAPPDAPHQAERIVRRSRFLAHCARTAGHAEARAFVESIRAAHADATHNCWAYVAGPPGQTAEIGFSDDGEPHGTAGRPMLQVLLHCGIGEISVVVTRWFGGVKLGTGGLVRAYQDSVRDVLADLPQEERVPRCLARVEVDFAHLDRLHRLLPELEARVRDEAYGARAVLSISLPAARREEFAVLLAGRTDGRARCDFSDQDAE</sequence>
<dbReference type="GO" id="GO:0005737">
    <property type="term" value="C:cytoplasm"/>
    <property type="evidence" value="ECO:0007669"/>
    <property type="project" value="TreeGrafter"/>
</dbReference>
<dbReference type="InterPro" id="IPR015796">
    <property type="entry name" value="Impact_YigZ-like"/>
</dbReference>
<feature type="domain" description="Impact N-terminal" evidence="2">
    <location>
        <begin position="22"/>
        <end position="129"/>
    </location>
</feature>
<dbReference type="InterPro" id="IPR036956">
    <property type="entry name" value="Impact_N_sf"/>
</dbReference>
<dbReference type="InterPro" id="IPR015269">
    <property type="entry name" value="UPF0029_Impact_C"/>
</dbReference>
<dbReference type="Gene3D" id="3.30.70.240">
    <property type="match status" value="1"/>
</dbReference>
<reference evidence="4" key="2">
    <citation type="submission" date="2021-04" db="EMBL/GenBank/DDBJ databases">
        <authorList>
            <person name="Gilroy R."/>
        </authorList>
    </citation>
    <scope>NUCLEOTIDE SEQUENCE</scope>
    <source>
        <strain evidence="4">5032</strain>
    </source>
</reference>
<protein>
    <submittedName>
        <fullName evidence="4">YigZ family protein</fullName>
    </submittedName>
</protein>
<dbReference type="InterPro" id="IPR001498">
    <property type="entry name" value="Impact_N"/>
</dbReference>
<organism evidence="4 5">
    <name type="scientific">Candidatus Desulfovibrio intestinavium</name>
    <dbReference type="NCBI Taxonomy" id="2838534"/>
    <lineage>
        <taxon>Bacteria</taxon>
        <taxon>Pseudomonadati</taxon>
        <taxon>Thermodesulfobacteriota</taxon>
        <taxon>Desulfovibrionia</taxon>
        <taxon>Desulfovibrionales</taxon>
        <taxon>Desulfovibrionaceae</taxon>
        <taxon>Desulfovibrio</taxon>
    </lineage>
</organism>
<evidence type="ECO:0000259" key="2">
    <source>
        <dbReference type="Pfam" id="PF01205"/>
    </source>
</evidence>
<comment type="caution">
    <text evidence="4">The sequence shown here is derived from an EMBL/GenBank/DDBJ whole genome shotgun (WGS) entry which is preliminary data.</text>
</comment>
<feature type="domain" description="UPF0029" evidence="3">
    <location>
        <begin position="145"/>
        <end position="200"/>
    </location>
</feature>
<dbReference type="Pfam" id="PF01205">
    <property type="entry name" value="Impact_N"/>
    <property type="match status" value="1"/>
</dbReference>
<dbReference type="Pfam" id="PF09186">
    <property type="entry name" value="DUF1949"/>
    <property type="match status" value="1"/>
</dbReference>